<dbReference type="InterPro" id="IPR036457">
    <property type="entry name" value="PPM-type-like_dom_sf"/>
</dbReference>
<evidence type="ECO:0000256" key="1">
    <source>
        <dbReference type="ARBA" id="ARBA00022801"/>
    </source>
</evidence>
<dbReference type="OrthoDB" id="311592at2"/>
<keyword evidence="1" id="KW-0378">Hydrolase</keyword>
<dbReference type="AlphaFoldDB" id="A0A3R9QLF8"/>
<proteinExistence type="predicted"/>
<feature type="compositionally biased region" description="Low complexity" evidence="2">
    <location>
        <begin position="16"/>
        <end position="27"/>
    </location>
</feature>
<dbReference type="PANTHER" id="PTHR43156:SF2">
    <property type="entry name" value="STAGE II SPORULATION PROTEIN E"/>
    <property type="match status" value="1"/>
</dbReference>
<organism evidence="4 5">
    <name type="scientific">Edaphobacter aggregans</name>
    <dbReference type="NCBI Taxonomy" id="570835"/>
    <lineage>
        <taxon>Bacteria</taxon>
        <taxon>Pseudomonadati</taxon>
        <taxon>Acidobacteriota</taxon>
        <taxon>Terriglobia</taxon>
        <taxon>Terriglobales</taxon>
        <taxon>Acidobacteriaceae</taxon>
        <taxon>Edaphobacter</taxon>
    </lineage>
</organism>
<feature type="region of interest" description="Disordered" evidence="2">
    <location>
        <begin position="1"/>
        <end position="27"/>
    </location>
</feature>
<dbReference type="GO" id="GO:0016791">
    <property type="term" value="F:phosphatase activity"/>
    <property type="evidence" value="ECO:0007669"/>
    <property type="project" value="TreeGrafter"/>
</dbReference>
<evidence type="ECO:0000313" key="4">
    <source>
        <dbReference type="EMBL" id="RSL19318.1"/>
    </source>
</evidence>
<accession>A0A3R9QLF8</accession>
<dbReference type="Pfam" id="PF07228">
    <property type="entry name" value="SpoIIE"/>
    <property type="match status" value="1"/>
</dbReference>
<dbReference type="PANTHER" id="PTHR43156">
    <property type="entry name" value="STAGE II SPORULATION PROTEIN E-RELATED"/>
    <property type="match status" value="1"/>
</dbReference>
<feature type="domain" description="PPM-type phosphatase" evidence="3">
    <location>
        <begin position="78"/>
        <end position="288"/>
    </location>
</feature>
<reference evidence="4 5" key="1">
    <citation type="submission" date="2018-12" db="EMBL/GenBank/DDBJ databases">
        <title>Sequencing of bacterial isolates from soil warming experiment in Harvard Forest, Massachusetts, USA.</title>
        <authorList>
            <person name="Deangelis K."/>
        </authorList>
    </citation>
    <scope>NUCLEOTIDE SEQUENCE [LARGE SCALE GENOMIC DNA]</scope>
    <source>
        <strain evidence="4 5">EB153</strain>
    </source>
</reference>
<evidence type="ECO:0000256" key="2">
    <source>
        <dbReference type="SAM" id="MobiDB-lite"/>
    </source>
</evidence>
<dbReference type="SUPFAM" id="SSF81606">
    <property type="entry name" value="PP2C-like"/>
    <property type="match status" value="1"/>
</dbReference>
<dbReference type="SMART" id="SM00331">
    <property type="entry name" value="PP2C_SIG"/>
    <property type="match status" value="1"/>
</dbReference>
<dbReference type="RefSeq" id="WP_125487554.1">
    <property type="nucleotide sequence ID" value="NZ_RSDW01000001.1"/>
</dbReference>
<keyword evidence="5" id="KW-1185">Reference proteome</keyword>
<comment type="caution">
    <text evidence="4">The sequence shown here is derived from an EMBL/GenBank/DDBJ whole genome shotgun (WGS) entry which is preliminary data.</text>
</comment>
<dbReference type="EMBL" id="RSDW01000001">
    <property type="protein sequence ID" value="RSL19318.1"/>
    <property type="molecule type" value="Genomic_DNA"/>
</dbReference>
<evidence type="ECO:0000259" key="3">
    <source>
        <dbReference type="SMART" id="SM00331"/>
    </source>
</evidence>
<dbReference type="Gene3D" id="3.60.40.10">
    <property type="entry name" value="PPM-type phosphatase domain"/>
    <property type="match status" value="1"/>
</dbReference>
<sequence length="290" mass="31342">MLRNIGNLQSTRSRRNSSTVRSAIMSSMASPSSSELLRHEIDSLAREKLDLHSQLFEAARIQRKLSGPRMFRNVNLQFASEVFAARYLSGDFTTFSQDGSRVLVVLGDIAGKGIAAGMWFTNMAGLLQSYGGPNANPSMIATQVNRHLCELRPVAPFVTAFLAQIDCDLGLIDYCNAGHFPPILLHSDGRADLLQIGGPLLGAIEPAAFQTGRVVLQPGDALVAYSDGILECRNASGEEFGTDRLIAALKGIEKQSAQTTLMMLLAVVQDYANGLPLCDDVSLTVIQYAH</sequence>
<name>A0A3R9QLF8_9BACT</name>
<dbReference type="Proteomes" id="UP000269669">
    <property type="component" value="Unassembled WGS sequence"/>
</dbReference>
<gene>
    <name evidence="4" type="ORF">EDE15_4981</name>
</gene>
<dbReference type="InterPro" id="IPR001932">
    <property type="entry name" value="PPM-type_phosphatase-like_dom"/>
</dbReference>
<evidence type="ECO:0000313" key="5">
    <source>
        <dbReference type="Proteomes" id="UP000269669"/>
    </source>
</evidence>
<protein>
    <submittedName>
        <fullName evidence="4">Serine phosphatase RsbU (Regulator of sigma subunit)</fullName>
    </submittedName>
</protein>
<dbReference type="InterPro" id="IPR052016">
    <property type="entry name" value="Bact_Sigma-Reg"/>
</dbReference>